<gene>
    <name evidence="1" type="ORF">SAMN05421863_11554</name>
</gene>
<keyword evidence="2" id="KW-1185">Reference proteome</keyword>
<accession>A0A1I4XG24</accession>
<proteinExistence type="predicted"/>
<organism evidence="1 2">
    <name type="scientific">Nitrosomonas communis</name>
    <dbReference type="NCBI Taxonomy" id="44574"/>
    <lineage>
        <taxon>Bacteria</taxon>
        <taxon>Pseudomonadati</taxon>
        <taxon>Pseudomonadota</taxon>
        <taxon>Betaproteobacteria</taxon>
        <taxon>Nitrosomonadales</taxon>
        <taxon>Nitrosomonadaceae</taxon>
        <taxon>Nitrosomonas</taxon>
    </lineage>
</organism>
<evidence type="ECO:0000313" key="1">
    <source>
        <dbReference type="EMBL" id="SFN24725.1"/>
    </source>
</evidence>
<dbReference type="EMBL" id="FOUB01000155">
    <property type="protein sequence ID" value="SFN24725.1"/>
    <property type="molecule type" value="Genomic_DNA"/>
</dbReference>
<dbReference type="Proteomes" id="UP000183287">
    <property type="component" value="Unassembled WGS sequence"/>
</dbReference>
<sequence length="34" mass="3728">MNGSGSAPVRFVYTGSVPDKKLLWIVRLFVGMSD</sequence>
<evidence type="ECO:0000313" key="2">
    <source>
        <dbReference type="Proteomes" id="UP000183287"/>
    </source>
</evidence>
<reference evidence="2" key="1">
    <citation type="submission" date="2016-10" db="EMBL/GenBank/DDBJ databases">
        <authorList>
            <person name="Varghese N."/>
            <person name="Submissions S."/>
        </authorList>
    </citation>
    <scope>NUCLEOTIDE SEQUENCE [LARGE SCALE GENOMIC DNA]</scope>
    <source>
        <strain evidence="2">Nm44</strain>
    </source>
</reference>
<protein>
    <submittedName>
        <fullName evidence="1">Uncharacterized protein</fullName>
    </submittedName>
</protein>
<name>A0A1I4XG24_9PROT</name>
<dbReference type="AlphaFoldDB" id="A0A1I4XG24"/>